<dbReference type="PROSITE" id="PS00710">
    <property type="entry name" value="PGM_PMM"/>
    <property type="match status" value="1"/>
</dbReference>
<dbReference type="Gene3D" id="3.40.120.10">
    <property type="entry name" value="Alpha-D-Glucose-1,6-Bisphosphate, subunit A, domain 3"/>
    <property type="match status" value="3"/>
</dbReference>
<feature type="domain" description="Alpha-D-phosphohexomutase alpha/beta/alpha" evidence="9">
    <location>
        <begin position="51"/>
        <end position="190"/>
    </location>
</feature>
<evidence type="ECO:0000256" key="3">
    <source>
        <dbReference type="ARBA" id="ARBA00022553"/>
    </source>
</evidence>
<dbReference type="EMBL" id="LT608328">
    <property type="protein sequence ID" value="SCM57185.1"/>
    <property type="molecule type" value="Genomic_DNA"/>
</dbReference>
<proteinExistence type="inferred from homology"/>
<dbReference type="GO" id="GO:0006166">
    <property type="term" value="P:purine ribonucleoside salvage"/>
    <property type="evidence" value="ECO:0007669"/>
    <property type="project" value="TreeGrafter"/>
</dbReference>
<dbReference type="SUPFAM" id="SSF55957">
    <property type="entry name" value="Phosphoglucomutase, C-terminal domain"/>
    <property type="match status" value="1"/>
</dbReference>
<sequence>MDKETLLAQVTSKAQSWLDGNYDEETKREVRQLLQNEDKRPLIDAFYKDLEFGTGGLRGIMGAGTNRMNIYTVGAATQGLSNYLLQEFADLEQIKVVIGHDCRNNSRKFAEIAADIFTANGIKVFLFEDLRPTPEVSFAIRKLGCQSGIMITASHNPKEYNGYKAYWEDGAQVLGPHDKNIIAEVNRISSIEEIKFNGNKELIEIIGKDMDRAFIETVKSFVLSPQAIENQKDLKIVYTPIHGTGSKLVPDALKAIGFTNIIHVPEQDITSGDFPTVVSPNPEEPAALDLAIRKGIETGADIVLATDPDADRIGAAIRDDEGNFVLVNGNQMMIILVYYLMTRRKEYGLLNGREFVVKTIVTSELVRKIADKMGIEIFDCYTGFKWIADVIRKNEGKKKYIGGGEESYGFLADDFVRDKDSVSACTLFAEVAAWARDNGKTVYQLLQDIYVEYGYSKEVGISLVRKGKEGADEIEAMMRNFRANPIKQLAGSPVVLSKDFVKLESVDYVKEEVTTLEMPTTSNVLQYFTEDGTKVSVRPSGTEPKIKFYIEAQGGPVTSRKDLRQAEAEADEKIKAVREFFGI</sequence>
<dbReference type="InterPro" id="IPR016055">
    <property type="entry name" value="A-D-PHexomutase_a/b/a-I/II/III"/>
</dbReference>
<dbReference type="STRING" id="1642646.ING2E5A_1222"/>
<comment type="cofactor">
    <cofactor evidence="1">
        <name>Mg(2+)</name>
        <dbReference type="ChEBI" id="CHEBI:18420"/>
    </cofactor>
</comment>
<dbReference type="InterPro" id="IPR005843">
    <property type="entry name" value="A-D-PHexomutase_C"/>
</dbReference>
<keyword evidence="4 7" id="KW-0479">Metal-binding</keyword>
<dbReference type="InterPro" id="IPR005844">
    <property type="entry name" value="A-D-PHexomutase_a/b/a-I"/>
</dbReference>
<evidence type="ECO:0000313" key="12">
    <source>
        <dbReference type="EMBL" id="SCM57185.1"/>
    </source>
</evidence>
<dbReference type="InterPro" id="IPR016066">
    <property type="entry name" value="A-D-PHexomutase_CS"/>
</dbReference>
<feature type="domain" description="Alpha-D-phosphohexomutase C-terminal" evidence="8">
    <location>
        <begin position="512"/>
        <end position="553"/>
    </location>
</feature>
<dbReference type="Pfam" id="PF00408">
    <property type="entry name" value="PGM_PMM_IV"/>
    <property type="match status" value="1"/>
</dbReference>
<keyword evidence="5 7" id="KW-0460">Magnesium</keyword>
<dbReference type="InterPro" id="IPR005841">
    <property type="entry name" value="Alpha-D-phosphohexomutase_SF"/>
</dbReference>
<evidence type="ECO:0000259" key="10">
    <source>
        <dbReference type="Pfam" id="PF02879"/>
    </source>
</evidence>
<organism evidence="12 13">
    <name type="scientific">Petrimonas mucosa</name>
    <dbReference type="NCBI Taxonomy" id="1642646"/>
    <lineage>
        <taxon>Bacteria</taxon>
        <taxon>Pseudomonadati</taxon>
        <taxon>Bacteroidota</taxon>
        <taxon>Bacteroidia</taxon>
        <taxon>Bacteroidales</taxon>
        <taxon>Dysgonomonadaceae</taxon>
        <taxon>Petrimonas</taxon>
    </lineage>
</organism>
<dbReference type="PANTHER" id="PTHR45745">
    <property type="entry name" value="PHOSPHOMANNOMUTASE 45A"/>
    <property type="match status" value="1"/>
</dbReference>
<evidence type="ECO:0000256" key="4">
    <source>
        <dbReference type="ARBA" id="ARBA00022723"/>
    </source>
</evidence>
<evidence type="ECO:0000256" key="2">
    <source>
        <dbReference type="ARBA" id="ARBA00010231"/>
    </source>
</evidence>
<dbReference type="GO" id="GO:0005975">
    <property type="term" value="P:carbohydrate metabolic process"/>
    <property type="evidence" value="ECO:0007669"/>
    <property type="project" value="InterPro"/>
</dbReference>
<dbReference type="GO" id="GO:0000287">
    <property type="term" value="F:magnesium ion binding"/>
    <property type="evidence" value="ECO:0007669"/>
    <property type="project" value="InterPro"/>
</dbReference>
<dbReference type="Proteomes" id="UP000178485">
    <property type="component" value="Chromosome i"/>
</dbReference>
<keyword evidence="13" id="KW-1185">Reference proteome</keyword>
<dbReference type="PANTHER" id="PTHR45745:SF1">
    <property type="entry name" value="PHOSPHOGLUCOMUTASE 2B-RELATED"/>
    <property type="match status" value="1"/>
</dbReference>
<dbReference type="Gene3D" id="3.30.310.50">
    <property type="entry name" value="Alpha-D-phosphohexomutase, C-terminal domain"/>
    <property type="match status" value="1"/>
</dbReference>
<evidence type="ECO:0000259" key="9">
    <source>
        <dbReference type="Pfam" id="PF02878"/>
    </source>
</evidence>
<dbReference type="RefSeq" id="WP_071136601.1">
    <property type="nucleotide sequence ID" value="NZ_DUQN01000029.1"/>
</dbReference>
<dbReference type="AlphaFoldDB" id="A0A1G4G673"/>
<keyword evidence="6 12" id="KW-0413">Isomerase</keyword>
<evidence type="ECO:0000313" key="13">
    <source>
        <dbReference type="Proteomes" id="UP000178485"/>
    </source>
</evidence>
<dbReference type="InterPro" id="IPR005846">
    <property type="entry name" value="A-D-PHexomutase_a/b/a-III"/>
</dbReference>
<dbReference type="Pfam" id="PF02880">
    <property type="entry name" value="PGM_PMM_III"/>
    <property type="match status" value="1"/>
</dbReference>
<accession>A0A1G4G673</accession>
<dbReference type="InterPro" id="IPR036900">
    <property type="entry name" value="A-D-PHexomutase_C_sf"/>
</dbReference>
<feature type="domain" description="Alpha-D-phosphohexomutase alpha/beta/alpha" evidence="11">
    <location>
        <begin position="328"/>
        <end position="453"/>
    </location>
</feature>
<dbReference type="CDD" id="cd05799">
    <property type="entry name" value="PGM2"/>
    <property type="match status" value="1"/>
</dbReference>
<gene>
    <name evidence="12" type="primary">pgcA</name>
    <name evidence="12" type="ORF">ING2E5A_1222</name>
</gene>
<evidence type="ECO:0000256" key="6">
    <source>
        <dbReference type="ARBA" id="ARBA00023235"/>
    </source>
</evidence>
<dbReference type="GO" id="GO:0008973">
    <property type="term" value="F:phosphopentomutase activity"/>
    <property type="evidence" value="ECO:0007669"/>
    <property type="project" value="TreeGrafter"/>
</dbReference>
<evidence type="ECO:0000259" key="8">
    <source>
        <dbReference type="Pfam" id="PF00408"/>
    </source>
</evidence>
<dbReference type="SUPFAM" id="SSF53738">
    <property type="entry name" value="Phosphoglucomutase, first 3 domains"/>
    <property type="match status" value="3"/>
</dbReference>
<dbReference type="EC" id="5.4.2.2" evidence="12"/>
<dbReference type="InterPro" id="IPR005845">
    <property type="entry name" value="A-D-PHexomutase_a/b/a-II"/>
</dbReference>
<protein>
    <submittedName>
        <fullName evidence="12">Phosphoglucomutase</fullName>
        <ecNumber evidence="12">5.4.2.2</ecNumber>
    </submittedName>
</protein>
<evidence type="ECO:0000256" key="5">
    <source>
        <dbReference type="ARBA" id="ARBA00022842"/>
    </source>
</evidence>
<dbReference type="GO" id="GO:0004614">
    <property type="term" value="F:phosphoglucomutase activity"/>
    <property type="evidence" value="ECO:0007669"/>
    <property type="project" value="UniProtKB-EC"/>
</dbReference>
<dbReference type="PRINTS" id="PR00509">
    <property type="entry name" value="PGMPMM"/>
</dbReference>
<name>A0A1G4G673_9BACT</name>
<feature type="domain" description="Alpha-D-phosphohexomutase alpha/beta/alpha" evidence="10">
    <location>
        <begin position="213"/>
        <end position="321"/>
    </location>
</feature>
<comment type="similarity">
    <text evidence="2 7">Belongs to the phosphohexose mutase family.</text>
</comment>
<evidence type="ECO:0000256" key="7">
    <source>
        <dbReference type="RuleBase" id="RU004326"/>
    </source>
</evidence>
<reference evidence="12 13" key="1">
    <citation type="submission" date="2016-08" db="EMBL/GenBank/DDBJ databases">
        <authorList>
            <person name="Seilhamer J.J."/>
        </authorList>
    </citation>
    <scope>NUCLEOTIDE SEQUENCE [LARGE SCALE GENOMIC DNA]</scope>
    <source>
        <strain evidence="12">ING2-E5A</strain>
    </source>
</reference>
<dbReference type="Pfam" id="PF02879">
    <property type="entry name" value="PGM_PMM_II"/>
    <property type="match status" value="1"/>
</dbReference>
<evidence type="ECO:0000259" key="11">
    <source>
        <dbReference type="Pfam" id="PF02880"/>
    </source>
</evidence>
<evidence type="ECO:0000256" key="1">
    <source>
        <dbReference type="ARBA" id="ARBA00001946"/>
    </source>
</evidence>
<keyword evidence="3" id="KW-0597">Phosphoprotein</keyword>
<dbReference type="Pfam" id="PF02878">
    <property type="entry name" value="PGM_PMM_I"/>
    <property type="match status" value="1"/>
</dbReference>
<dbReference type="KEGG" id="pmuc:ING2E5A_1222"/>